<evidence type="ECO:0000256" key="6">
    <source>
        <dbReference type="ARBA" id="ARBA00022679"/>
    </source>
</evidence>
<dbReference type="UniPathway" id="UPA00067">
    <property type="reaction ID" value="UER00122"/>
</dbReference>
<dbReference type="PROSITE" id="PS51186">
    <property type="entry name" value="GNAT"/>
    <property type="match status" value="1"/>
</dbReference>
<dbReference type="NCBIfam" id="TIGR02406">
    <property type="entry name" value="ectoine_EctA"/>
    <property type="match status" value="1"/>
</dbReference>
<dbReference type="GO" id="GO:0033816">
    <property type="term" value="F:diaminobutyrate acetyltransferase activity"/>
    <property type="evidence" value="ECO:0007669"/>
    <property type="project" value="UniProtKB-EC"/>
</dbReference>
<keyword evidence="12" id="KW-1185">Reference proteome</keyword>
<evidence type="ECO:0000256" key="8">
    <source>
        <dbReference type="ARBA" id="ARBA00048924"/>
    </source>
</evidence>
<comment type="function">
    <text evidence="1 9">Catalyzes the acetylation of L-2,4-diaminobutyrate (DABA) to gamma-N-acetyl-alpha,gamma-diaminobutyric acid (ADABA) with acetyl coenzyme A.</text>
</comment>
<dbReference type="PANTHER" id="PTHR43072">
    <property type="entry name" value="N-ACETYLTRANSFERASE"/>
    <property type="match status" value="1"/>
</dbReference>
<comment type="caution">
    <text evidence="11">The sequence shown here is derived from an EMBL/GenBank/DDBJ whole genome shotgun (WGS) entry which is preliminary data.</text>
</comment>
<comment type="catalytic activity">
    <reaction evidence="8 9">
        <text>L-2,4-diaminobutanoate + acetyl-CoA = (2S)-4-acetamido-2-aminobutanoate + CoA + H(+)</text>
        <dbReference type="Rhea" id="RHEA:16901"/>
        <dbReference type="ChEBI" id="CHEBI:15378"/>
        <dbReference type="ChEBI" id="CHEBI:57287"/>
        <dbReference type="ChEBI" id="CHEBI:57288"/>
        <dbReference type="ChEBI" id="CHEBI:58761"/>
        <dbReference type="ChEBI" id="CHEBI:58929"/>
        <dbReference type="EC" id="2.3.1.178"/>
    </reaction>
</comment>
<dbReference type="CDD" id="cd04301">
    <property type="entry name" value="NAT_SF"/>
    <property type="match status" value="1"/>
</dbReference>
<name>A0A4Q0VTT1_9BACI</name>
<dbReference type="Pfam" id="PF00583">
    <property type="entry name" value="Acetyltransf_1"/>
    <property type="match status" value="1"/>
</dbReference>
<sequence length="168" mass="19166">MKSKQTMEQTIRIEKPKVTDGALMWNLVKQSTLDNNSPYKYIMMCDYFKETCVVVKQDEKLLGFITAFIPPEQQDVIFVWQVGVDPSQRGKGIASKMLAELIRRPACKNVRYLEATVTPSNQASQSLFRGLARKKHTECAVKTCYSAKLFPTNDHEEELLFRVGPLSD</sequence>
<evidence type="ECO:0000256" key="4">
    <source>
        <dbReference type="ARBA" id="ARBA00012355"/>
    </source>
</evidence>
<evidence type="ECO:0000256" key="5">
    <source>
        <dbReference type="ARBA" id="ARBA00017935"/>
    </source>
</evidence>
<feature type="domain" description="N-acetyltransferase" evidence="10">
    <location>
        <begin position="11"/>
        <end position="151"/>
    </location>
</feature>
<evidence type="ECO:0000313" key="11">
    <source>
        <dbReference type="EMBL" id="RXJ00385.1"/>
    </source>
</evidence>
<dbReference type="AlphaFoldDB" id="A0A4Q0VTT1"/>
<dbReference type="InterPro" id="IPR012772">
    <property type="entry name" value="Ectoine_EctA"/>
</dbReference>
<organism evidence="11 12">
    <name type="scientific">Anaerobacillus alkaliphilus</name>
    <dbReference type="NCBI Taxonomy" id="1548597"/>
    <lineage>
        <taxon>Bacteria</taxon>
        <taxon>Bacillati</taxon>
        <taxon>Bacillota</taxon>
        <taxon>Bacilli</taxon>
        <taxon>Bacillales</taxon>
        <taxon>Bacillaceae</taxon>
        <taxon>Anaerobacillus</taxon>
    </lineage>
</organism>
<dbReference type="RefSeq" id="WP_129078602.1">
    <property type="nucleotide sequence ID" value="NZ_QOUX01000039.1"/>
</dbReference>
<protein>
    <recommendedName>
        <fullName evidence="5 9">L-2,4-diaminobutyric acid acetyltransferase</fullName>
        <shortName evidence="9">DABA acetyltransferase</shortName>
        <ecNumber evidence="4 9">2.3.1.178</ecNumber>
    </recommendedName>
</protein>
<dbReference type="InterPro" id="IPR000182">
    <property type="entry name" value="GNAT_dom"/>
</dbReference>
<dbReference type="InterPro" id="IPR016181">
    <property type="entry name" value="Acyl_CoA_acyltransferase"/>
</dbReference>
<dbReference type="Proteomes" id="UP000290649">
    <property type="component" value="Unassembled WGS sequence"/>
</dbReference>
<comment type="similarity">
    <text evidence="3 9">Belongs to the acetyltransferase family. EctA subfamily.</text>
</comment>
<keyword evidence="6 9" id="KW-0808">Transferase</keyword>
<dbReference type="EMBL" id="QOUX01000039">
    <property type="protein sequence ID" value="RXJ00385.1"/>
    <property type="molecule type" value="Genomic_DNA"/>
</dbReference>
<dbReference type="PANTHER" id="PTHR43072:SF23">
    <property type="entry name" value="UPF0039 PROTEIN C11D3.02C"/>
    <property type="match status" value="1"/>
</dbReference>
<comment type="pathway">
    <text evidence="2 9">Amine and polyamine biosynthesis; ectoine biosynthesis; L-ectoine from L-aspartate 4-semialdehyde: step 2/3.</text>
</comment>
<reference evidence="11 12" key="1">
    <citation type="journal article" date="2019" name="Int. J. Syst. Evol. Microbiol.">
        <title>Anaerobacillus alkaliphilus sp. nov., a novel alkaliphilic and moderately halophilic bacterium.</title>
        <authorList>
            <person name="Borsodi A.K."/>
            <person name="Aszalos J.M."/>
            <person name="Bihari P."/>
            <person name="Nagy I."/>
            <person name="Schumann P."/>
            <person name="Sproer C."/>
            <person name="Kovacs A.L."/>
            <person name="Boka K."/>
            <person name="Dobosy P."/>
            <person name="Ovari M."/>
            <person name="Szili-Kovacs T."/>
            <person name="Toth E."/>
        </authorList>
    </citation>
    <scope>NUCLEOTIDE SEQUENCE [LARGE SCALE GENOMIC DNA]</scope>
    <source>
        <strain evidence="11 12">B16-10</strain>
    </source>
</reference>
<accession>A0A4Q0VTT1</accession>
<evidence type="ECO:0000256" key="7">
    <source>
        <dbReference type="ARBA" id="ARBA00023315"/>
    </source>
</evidence>
<keyword evidence="7 9" id="KW-0012">Acyltransferase</keyword>
<dbReference type="SUPFAM" id="SSF55729">
    <property type="entry name" value="Acyl-CoA N-acyltransferases (Nat)"/>
    <property type="match status" value="1"/>
</dbReference>
<evidence type="ECO:0000256" key="1">
    <source>
        <dbReference type="ARBA" id="ARBA00003741"/>
    </source>
</evidence>
<evidence type="ECO:0000259" key="10">
    <source>
        <dbReference type="PROSITE" id="PS51186"/>
    </source>
</evidence>
<evidence type="ECO:0000256" key="2">
    <source>
        <dbReference type="ARBA" id="ARBA00004978"/>
    </source>
</evidence>
<evidence type="ECO:0000313" key="12">
    <source>
        <dbReference type="Proteomes" id="UP000290649"/>
    </source>
</evidence>
<dbReference type="Gene3D" id="3.40.630.30">
    <property type="match status" value="1"/>
</dbReference>
<gene>
    <name evidence="9 11" type="primary">ectA</name>
    <name evidence="11" type="ORF">DS745_12705</name>
</gene>
<dbReference type="GO" id="GO:0019491">
    <property type="term" value="P:ectoine biosynthetic process"/>
    <property type="evidence" value="ECO:0007669"/>
    <property type="project" value="UniProtKB-UniPathway"/>
</dbReference>
<dbReference type="EC" id="2.3.1.178" evidence="4 9"/>
<proteinExistence type="inferred from homology"/>
<evidence type="ECO:0000256" key="3">
    <source>
        <dbReference type="ARBA" id="ARBA00010712"/>
    </source>
</evidence>
<dbReference type="OrthoDB" id="2436196at2"/>
<evidence type="ECO:0000256" key="9">
    <source>
        <dbReference type="RuleBase" id="RU365045"/>
    </source>
</evidence>